<dbReference type="STRING" id="1758178.GCA_001550095_00348"/>
<proteinExistence type="inferred from homology"/>
<dbReference type="Proteomes" id="UP000217935">
    <property type="component" value="Chromosome"/>
</dbReference>
<feature type="transmembrane region" description="Helical" evidence="8">
    <location>
        <begin position="216"/>
        <end position="234"/>
    </location>
</feature>
<dbReference type="RefSeq" id="WP_096806031.1">
    <property type="nucleotide sequence ID" value="NZ_CP022196.1"/>
</dbReference>
<feature type="transmembrane region" description="Helical" evidence="8">
    <location>
        <begin position="240"/>
        <end position="260"/>
    </location>
</feature>
<evidence type="ECO:0000256" key="6">
    <source>
        <dbReference type="ARBA" id="ARBA00022989"/>
    </source>
</evidence>
<gene>
    <name evidence="9" type="ORF">CEW89_11840</name>
</gene>
<feature type="transmembrane region" description="Helical" evidence="8">
    <location>
        <begin position="96"/>
        <end position="117"/>
    </location>
</feature>
<evidence type="ECO:0000256" key="8">
    <source>
        <dbReference type="SAM" id="Phobius"/>
    </source>
</evidence>
<evidence type="ECO:0000313" key="9">
    <source>
        <dbReference type="EMBL" id="ATG48194.1"/>
    </source>
</evidence>
<dbReference type="InterPro" id="IPR038770">
    <property type="entry name" value="Na+/solute_symporter_sf"/>
</dbReference>
<name>A0A291GDT5_9RHOB</name>
<keyword evidence="3" id="KW-0813">Transport</keyword>
<evidence type="ECO:0000256" key="1">
    <source>
        <dbReference type="ARBA" id="ARBA00004651"/>
    </source>
</evidence>
<comment type="similarity">
    <text evidence="2">Belongs to the auxin efflux carrier (TC 2.A.69) family.</text>
</comment>
<dbReference type="OrthoDB" id="3238001at2"/>
<reference evidence="9 10" key="1">
    <citation type="submission" date="2017-06" db="EMBL/GenBank/DDBJ databases">
        <title>Celeribacter sp. TSPH2 complete genome sequence.</title>
        <authorList>
            <person name="Woo J.-H."/>
            <person name="Kim H.-S."/>
        </authorList>
    </citation>
    <scope>NUCLEOTIDE SEQUENCE [LARGE SCALE GENOMIC DNA]</scope>
    <source>
        <strain evidence="9 10">TSPH2</strain>
    </source>
</reference>
<feature type="transmembrane region" description="Helical" evidence="8">
    <location>
        <begin position="272"/>
        <end position="292"/>
    </location>
</feature>
<evidence type="ECO:0000313" key="10">
    <source>
        <dbReference type="Proteomes" id="UP000217935"/>
    </source>
</evidence>
<dbReference type="InterPro" id="IPR004776">
    <property type="entry name" value="Mem_transp_PIN-like"/>
</dbReference>
<dbReference type="PANTHER" id="PTHR36838">
    <property type="entry name" value="AUXIN EFFLUX CARRIER FAMILY PROTEIN"/>
    <property type="match status" value="1"/>
</dbReference>
<evidence type="ECO:0000256" key="3">
    <source>
        <dbReference type="ARBA" id="ARBA00022448"/>
    </source>
</evidence>
<comment type="subcellular location">
    <subcellularLocation>
        <location evidence="1">Cell membrane</location>
        <topology evidence="1">Multi-pass membrane protein</topology>
    </subcellularLocation>
</comment>
<feature type="transmembrane region" description="Helical" evidence="8">
    <location>
        <begin position="123"/>
        <end position="144"/>
    </location>
</feature>
<feature type="transmembrane region" description="Helical" evidence="8">
    <location>
        <begin position="156"/>
        <end position="172"/>
    </location>
</feature>
<dbReference type="Gene3D" id="1.20.1530.20">
    <property type="match status" value="1"/>
</dbReference>
<dbReference type="GO" id="GO:0005886">
    <property type="term" value="C:plasma membrane"/>
    <property type="evidence" value="ECO:0007669"/>
    <property type="project" value="UniProtKB-SubCell"/>
</dbReference>
<dbReference type="EMBL" id="CP022196">
    <property type="protein sequence ID" value="ATG48194.1"/>
    <property type="molecule type" value="Genomic_DNA"/>
</dbReference>
<dbReference type="PANTHER" id="PTHR36838:SF1">
    <property type="entry name" value="SLR1864 PROTEIN"/>
    <property type="match status" value="1"/>
</dbReference>
<feature type="transmembrane region" description="Helical" evidence="8">
    <location>
        <begin position="37"/>
        <end position="56"/>
    </location>
</feature>
<keyword evidence="10" id="KW-1185">Reference proteome</keyword>
<evidence type="ECO:0000256" key="7">
    <source>
        <dbReference type="ARBA" id="ARBA00023136"/>
    </source>
</evidence>
<accession>A0A291GDT5</accession>
<keyword evidence="7 8" id="KW-0472">Membrane</keyword>
<evidence type="ECO:0000256" key="5">
    <source>
        <dbReference type="ARBA" id="ARBA00022692"/>
    </source>
</evidence>
<keyword evidence="6 8" id="KW-1133">Transmembrane helix</keyword>
<evidence type="ECO:0000256" key="2">
    <source>
        <dbReference type="ARBA" id="ARBA00010145"/>
    </source>
</evidence>
<dbReference type="AlphaFoldDB" id="A0A291GDT5"/>
<keyword evidence="4" id="KW-1003">Cell membrane</keyword>
<feature type="transmembrane region" description="Helical" evidence="8">
    <location>
        <begin position="62"/>
        <end position="84"/>
    </location>
</feature>
<dbReference type="KEGG" id="ceh:CEW89_11840"/>
<protein>
    <submittedName>
        <fullName evidence="9">Transporter</fullName>
    </submittedName>
</protein>
<organism evidence="9 10">
    <name type="scientific">Celeribacter ethanolicus</name>
    <dbReference type="NCBI Taxonomy" id="1758178"/>
    <lineage>
        <taxon>Bacteria</taxon>
        <taxon>Pseudomonadati</taxon>
        <taxon>Pseudomonadota</taxon>
        <taxon>Alphaproteobacteria</taxon>
        <taxon>Rhodobacterales</taxon>
        <taxon>Roseobacteraceae</taxon>
        <taxon>Celeribacter</taxon>
    </lineage>
</organism>
<dbReference type="GO" id="GO:0055085">
    <property type="term" value="P:transmembrane transport"/>
    <property type="evidence" value="ECO:0007669"/>
    <property type="project" value="InterPro"/>
</dbReference>
<keyword evidence="5 8" id="KW-0812">Transmembrane</keyword>
<sequence length="293" mass="30677">MNLVLTVLEIVAPVFLLALIGFTWVKTGHEYRLEFVTKLTMTLSVPALIFTALVKADIEPAALSALSLASIVAYGGVTIAAWLVVKLMGLDSRTYLAPLIFGNTGNLGLPLALFAFGEAGLSYAVVVFAAMALWSFTFGVYVTAGGGSLGKAFKEPLVWATALGALFLWQGWTLPTFAMNTLSLLGQIAIPLMLITLGVAVARLHPHGLGRAAVMAVGKVVLCAGIAALAGLWFNLDPVPFAVLVVQIATPVAVTSYMLAEKYGADSDAVAALVVSSTLLSVIYLPILLALLI</sequence>
<feature type="transmembrane region" description="Helical" evidence="8">
    <location>
        <begin position="6"/>
        <end position="25"/>
    </location>
</feature>
<dbReference type="Pfam" id="PF03547">
    <property type="entry name" value="Mem_trans"/>
    <property type="match status" value="2"/>
</dbReference>
<evidence type="ECO:0000256" key="4">
    <source>
        <dbReference type="ARBA" id="ARBA00022475"/>
    </source>
</evidence>
<feature type="transmembrane region" description="Helical" evidence="8">
    <location>
        <begin position="184"/>
        <end position="204"/>
    </location>
</feature>